<dbReference type="Gramene" id="ERN09534">
    <property type="protein sequence ID" value="ERN09534"/>
    <property type="gene ID" value="AMTR_s00029p00141480"/>
</dbReference>
<dbReference type="PANTHER" id="PTHR33107:SF5">
    <property type="entry name" value="KUNITZ TRYPSIN INHIBITOR 5"/>
    <property type="match status" value="1"/>
</dbReference>
<dbReference type="OMA" id="VYCPSVF"/>
<name>W1PNZ6_AMBTC</name>
<dbReference type="PROSITE" id="PS00283">
    <property type="entry name" value="SOYBEAN_KUNITZ"/>
    <property type="match status" value="1"/>
</dbReference>
<dbReference type="EMBL" id="KI392980">
    <property type="protein sequence ID" value="ERN09534.1"/>
    <property type="molecule type" value="Genomic_DNA"/>
</dbReference>
<sequence length="196" mass="21234">MAVLITQSPPIAQAATDFVLDLDGHPLRTDSQYYILPVLNQKITSGLTVATRNGSCPLNVALSTGISTGLPVTFSPVNAGDKVVRLSVDQNIQFEAITICIQSTVWRRSNFDQVTGIQFVITGGVTGNPGRATVSNWFTVERESEVVNNGRYKLVFCPGVCDICRINCGNLGVYEENGNKWLAQVDPALSLVFKKV</sequence>
<dbReference type="Pfam" id="PF00197">
    <property type="entry name" value="Kunitz_legume"/>
    <property type="match status" value="1"/>
</dbReference>
<dbReference type="Proteomes" id="UP000017836">
    <property type="component" value="Unassembled WGS sequence"/>
</dbReference>
<accession>W1PNZ6</accession>
<dbReference type="MEROPS" id="I03.030"/>
<dbReference type="eggNOG" id="ENOG502S0PJ">
    <property type="taxonomic scope" value="Eukaryota"/>
</dbReference>
<dbReference type="InterPro" id="IPR002160">
    <property type="entry name" value="Prot_inh_Kunz-lg"/>
</dbReference>
<gene>
    <name evidence="1" type="ORF">AMTR_s00029p00141480</name>
</gene>
<dbReference type="GO" id="GO:0004866">
    <property type="term" value="F:endopeptidase inhibitor activity"/>
    <property type="evidence" value="ECO:0007669"/>
    <property type="project" value="InterPro"/>
</dbReference>
<keyword evidence="2" id="KW-1185">Reference proteome</keyword>
<dbReference type="AlphaFoldDB" id="W1PNZ6"/>
<dbReference type="HOGENOM" id="CLU_090145_1_0_1"/>
<dbReference type="SUPFAM" id="SSF50386">
    <property type="entry name" value="STI-like"/>
    <property type="match status" value="1"/>
</dbReference>
<protein>
    <submittedName>
        <fullName evidence="1">Uncharacterized protein</fullName>
    </submittedName>
</protein>
<reference evidence="2" key="1">
    <citation type="journal article" date="2013" name="Science">
        <title>The Amborella genome and the evolution of flowering plants.</title>
        <authorList>
            <consortium name="Amborella Genome Project"/>
        </authorList>
    </citation>
    <scope>NUCLEOTIDE SEQUENCE [LARGE SCALE GENOMIC DNA]</scope>
</reference>
<proteinExistence type="predicted"/>
<dbReference type="Gene3D" id="2.80.10.50">
    <property type="match status" value="1"/>
</dbReference>
<organism evidence="1 2">
    <name type="scientific">Amborella trichopoda</name>
    <dbReference type="NCBI Taxonomy" id="13333"/>
    <lineage>
        <taxon>Eukaryota</taxon>
        <taxon>Viridiplantae</taxon>
        <taxon>Streptophyta</taxon>
        <taxon>Embryophyta</taxon>
        <taxon>Tracheophyta</taxon>
        <taxon>Spermatophyta</taxon>
        <taxon>Magnoliopsida</taxon>
        <taxon>Amborellales</taxon>
        <taxon>Amborellaceae</taxon>
        <taxon>Amborella</taxon>
    </lineage>
</organism>
<evidence type="ECO:0000313" key="1">
    <source>
        <dbReference type="EMBL" id="ERN09534.1"/>
    </source>
</evidence>
<dbReference type="SMART" id="SM00452">
    <property type="entry name" value="STI"/>
    <property type="match status" value="1"/>
</dbReference>
<dbReference type="PANTHER" id="PTHR33107">
    <property type="entry name" value="KUNITZ TRYPSIN INHIBITOR 2"/>
    <property type="match status" value="1"/>
</dbReference>
<evidence type="ECO:0000313" key="2">
    <source>
        <dbReference type="Proteomes" id="UP000017836"/>
    </source>
</evidence>
<dbReference type="STRING" id="13333.W1PNZ6"/>
<dbReference type="InterPro" id="IPR011065">
    <property type="entry name" value="Kunitz_inhibitor_STI-like_sf"/>
</dbReference>